<dbReference type="EMBL" id="CM051397">
    <property type="protein sequence ID" value="KAJ4720259.1"/>
    <property type="molecule type" value="Genomic_DNA"/>
</dbReference>
<keyword evidence="2" id="KW-1185">Reference proteome</keyword>
<sequence>MGHCWTKCCRHNADDEFDDQQVELAGGNVQLITTMASWEAKISESIKDHKIVVANFSAQWCSPCKKIAAAYAELSDKYPSIICLTVDVDELPEFSTSWGIKATPTFFFLKDGREVDKLIGANKVELHKKTAAVFTYSNSSPTQT</sequence>
<proteinExistence type="predicted"/>
<organism evidence="1 2">
    <name type="scientific">Melia azedarach</name>
    <name type="common">Chinaberry tree</name>
    <dbReference type="NCBI Taxonomy" id="155640"/>
    <lineage>
        <taxon>Eukaryota</taxon>
        <taxon>Viridiplantae</taxon>
        <taxon>Streptophyta</taxon>
        <taxon>Embryophyta</taxon>
        <taxon>Tracheophyta</taxon>
        <taxon>Spermatophyta</taxon>
        <taxon>Magnoliopsida</taxon>
        <taxon>eudicotyledons</taxon>
        <taxon>Gunneridae</taxon>
        <taxon>Pentapetalae</taxon>
        <taxon>rosids</taxon>
        <taxon>malvids</taxon>
        <taxon>Sapindales</taxon>
        <taxon>Meliaceae</taxon>
        <taxon>Melia</taxon>
    </lineage>
</organism>
<name>A0ACC1YAZ2_MELAZ</name>
<evidence type="ECO:0000313" key="1">
    <source>
        <dbReference type="EMBL" id="KAJ4720259.1"/>
    </source>
</evidence>
<reference evidence="1 2" key="1">
    <citation type="journal article" date="2023" name="Science">
        <title>Complex scaffold remodeling in plant triterpene biosynthesis.</title>
        <authorList>
            <person name="De La Pena R."/>
            <person name="Hodgson H."/>
            <person name="Liu J.C."/>
            <person name="Stephenson M.J."/>
            <person name="Martin A.C."/>
            <person name="Owen C."/>
            <person name="Harkess A."/>
            <person name="Leebens-Mack J."/>
            <person name="Jimenez L.E."/>
            <person name="Osbourn A."/>
            <person name="Sattely E.S."/>
        </authorList>
    </citation>
    <scope>NUCLEOTIDE SEQUENCE [LARGE SCALE GENOMIC DNA]</scope>
    <source>
        <strain evidence="2">cv. JPN11</strain>
        <tissue evidence="1">Leaf</tissue>
    </source>
</reference>
<accession>A0ACC1YAZ2</accession>
<evidence type="ECO:0000313" key="2">
    <source>
        <dbReference type="Proteomes" id="UP001164539"/>
    </source>
</evidence>
<comment type="caution">
    <text evidence="1">The sequence shown here is derived from an EMBL/GenBank/DDBJ whole genome shotgun (WGS) entry which is preliminary data.</text>
</comment>
<gene>
    <name evidence="1" type="ORF">OWV82_008120</name>
</gene>
<dbReference type="Proteomes" id="UP001164539">
    <property type="component" value="Chromosome 4"/>
</dbReference>
<protein>
    <submittedName>
        <fullName evidence="1">Thioredoxin like</fullName>
    </submittedName>
</protein>